<gene>
    <name evidence="2" type="ORF">X975_16498</name>
</gene>
<dbReference type="AlphaFoldDB" id="A0A087TC05"/>
<keyword evidence="3" id="KW-1185">Reference proteome</keyword>
<evidence type="ECO:0000313" key="2">
    <source>
        <dbReference type="EMBL" id="KFM62644.1"/>
    </source>
</evidence>
<feature type="region of interest" description="Disordered" evidence="1">
    <location>
        <begin position="80"/>
        <end position="102"/>
    </location>
</feature>
<proteinExistence type="predicted"/>
<evidence type="ECO:0000256" key="1">
    <source>
        <dbReference type="SAM" id="MobiDB-lite"/>
    </source>
</evidence>
<dbReference type="EMBL" id="KK114525">
    <property type="protein sequence ID" value="KFM62644.1"/>
    <property type="molecule type" value="Genomic_DNA"/>
</dbReference>
<dbReference type="OrthoDB" id="6435093at2759"/>
<name>A0A087TC05_STEMI</name>
<dbReference type="Proteomes" id="UP000054359">
    <property type="component" value="Unassembled WGS sequence"/>
</dbReference>
<evidence type="ECO:0000313" key="3">
    <source>
        <dbReference type="Proteomes" id="UP000054359"/>
    </source>
</evidence>
<protein>
    <submittedName>
        <fullName evidence="2">Uncharacterized protein</fullName>
    </submittedName>
</protein>
<sequence>MWWTKCQQRIQLQQSEKGWPVVLFFTLLNTAAINDRVLLQCSKHSSLQHSQFLRDLATDFLKDYTAERCTQPCLPRHLQEKLASKSKEPTAKKQKVFERKRG</sequence>
<organism evidence="2 3">
    <name type="scientific">Stegodyphus mimosarum</name>
    <name type="common">African social velvet spider</name>
    <dbReference type="NCBI Taxonomy" id="407821"/>
    <lineage>
        <taxon>Eukaryota</taxon>
        <taxon>Metazoa</taxon>
        <taxon>Ecdysozoa</taxon>
        <taxon>Arthropoda</taxon>
        <taxon>Chelicerata</taxon>
        <taxon>Arachnida</taxon>
        <taxon>Araneae</taxon>
        <taxon>Araneomorphae</taxon>
        <taxon>Entelegynae</taxon>
        <taxon>Eresoidea</taxon>
        <taxon>Eresidae</taxon>
        <taxon>Stegodyphus</taxon>
    </lineage>
</organism>
<feature type="non-terminal residue" evidence="2">
    <location>
        <position position="102"/>
    </location>
</feature>
<reference evidence="2 3" key="1">
    <citation type="submission" date="2013-11" db="EMBL/GenBank/DDBJ databases">
        <title>Genome sequencing of Stegodyphus mimosarum.</title>
        <authorList>
            <person name="Bechsgaard J."/>
        </authorList>
    </citation>
    <scope>NUCLEOTIDE SEQUENCE [LARGE SCALE GENOMIC DNA]</scope>
</reference>
<accession>A0A087TC05</accession>